<protein>
    <recommendedName>
        <fullName evidence="3">Aluminum resistance protein</fullName>
    </recommendedName>
</protein>
<dbReference type="PANTHER" id="PTHR46658:SF1">
    <property type="entry name" value="CYS OR MET METABOLISM PYRIDOXAL-PHOSPHATE-DEPENDENT ENZYME"/>
    <property type="match status" value="1"/>
</dbReference>
<sequence length="547" mass="58988">MAVLCCATSAYPTHTLRVTSAKVSVCSSSRVSVPQLHHSDSPFVPEVNKAVDSLSKEFREVDNLVARNTARVLRAFQRVKVGSHCPTYSEFEILFLSVQWYTISLLNMGNQNGLSYGNDIDKHFGGSTGYGHEEAGGREALDQAFAEIVGAESAIVRSQFFSGTHAITCALFAFLRPGDELLAIAGAPYDTLEEVIGKRDSGGLGSLKDFGVEYREVPLAEDGGLDWDALKTSIRPHTKCALIQRSCGYSWRRSLSVAEIGRAINIIKMQNPGCMVMVDNCYGEFVEDIEPPMVGADLIAGSLIKNPGGTIAPCGGYVAGRKRWVEAAAARLSAPGLGVDCGSTSGDIMRTLFQGLFLSPQMVGEAIKGSFLIAEVMTAKGYKVQPLCRIKRHDTVQAVQLGNRELLLSFCEAVQRSSPVSSFIRPVAGATAGYASEVIFADGTFIDGSTSELSCDGPLREPFSVFCQRDSSSTAQLCRVVFLPFAGHENDIGWSTLYHIQEHKGGEEGCLDMNIRTRNPVVSSKNQANGRLKTDPPLMLSSLVQAS</sequence>
<dbReference type="EMBL" id="JACXVP010000007">
    <property type="protein sequence ID" value="KAG5597696.1"/>
    <property type="molecule type" value="Genomic_DNA"/>
</dbReference>
<dbReference type="Gene3D" id="3.40.640.10">
    <property type="entry name" value="Type I PLP-dependent aspartate aminotransferase-like (Major domain)"/>
    <property type="match status" value="1"/>
</dbReference>
<dbReference type="Proteomes" id="UP000824120">
    <property type="component" value="Chromosome 7"/>
</dbReference>
<proteinExistence type="predicted"/>
<dbReference type="InterPro" id="IPR015421">
    <property type="entry name" value="PyrdxlP-dep_Trfase_major"/>
</dbReference>
<dbReference type="InterPro" id="IPR009651">
    <property type="entry name" value="Met_g_lyase_put"/>
</dbReference>
<dbReference type="OrthoDB" id="5348404at2759"/>
<dbReference type="PANTHER" id="PTHR46658">
    <property type="entry name" value="CYS OR MET METABOLISM PYRIDOXAL-PHOSPHATE-DEPENDENT ENZYME"/>
    <property type="match status" value="1"/>
</dbReference>
<evidence type="ECO:0000313" key="2">
    <source>
        <dbReference type="Proteomes" id="UP000824120"/>
    </source>
</evidence>
<evidence type="ECO:0000313" key="1">
    <source>
        <dbReference type="EMBL" id="KAG5597696.1"/>
    </source>
</evidence>
<gene>
    <name evidence="1" type="ORF">H5410_038928</name>
</gene>
<reference evidence="1 2" key="1">
    <citation type="submission" date="2020-09" db="EMBL/GenBank/DDBJ databases">
        <title>De no assembly of potato wild relative species, Solanum commersonii.</title>
        <authorList>
            <person name="Cho K."/>
        </authorList>
    </citation>
    <scope>NUCLEOTIDE SEQUENCE [LARGE SCALE GENOMIC DNA]</scope>
    <source>
        <strain evidence="1">LZ3.2</strain>
        <tissue evidence="1">Leaf</tissue>
    </source>
</reference>
<dbReference type="Gene3D" id="3.90.1150.60">
    <property type="entry name" value="Methioning gamme-lyase, C-terminal domain"/>
    <property type="match status" value="1"/>
</dbReference>
<dbReference type="Pfam" id="PF06838">
    <property type="entry name" value="Met_gamma_lyase"/>
    <property type="match status" value="1"/>
</dbReference>
<organism evidence="1 2">
    <name type="scientific">Solanum commersonii</name>
    <name type="common">Commerson's wild potato</name>
    <name type="synonym">Commerson's nightshade</name>
    <dbReference type="NCBI Taxonomy" id="4109"/>
    <lineage>
        <taxon>Eukaryota</taxon>
        <taxon>Viridiplantae</taxon>
        <taxon>Streptophyta</taxon>
        <taxon>Embryophyta</taxon>
        <taxon>Tracheophyta</taxon>
        <taxon>Spermatophyta</taxon>
        <taxon>Magnoliopsida</taxon>
        <taxon>eudicotyledons</taxon>
        <taxon>Gunneridae</taxon>
        <taxon>Pentapetalae</taxon>
        <taxon>asterids</taxon>
        <taxon>lamiids</taxon>
        <taxon>Solanales</taxon>
        <taxon>Solanaceae</taxon>
        <taxon>Solanoideae</taxon>
        <taxon>Solaneae</taxon>
        <taxon>Solanum</taxon>
    </lineage>
</organism>
<dbReference type="SUPFAM" id="SSF53383">
    <property type="entry name" value="PLP-dependent transferases"/>
    <property type="match status" value="1"/>
</dbReference>
<dbReference type="InterPro" id="IPR015424">
    <property type="entry name" value="PyrdxlP-dep_Trfase"/>
</dbReference>
<comment type="caution">
    <text evidence="1">The sequence shown here is derived from an EMBL/GenBank/DDBJ whole genome shotgun (WGS) entry which is preliminary data.</text>
</comment>
<keyword evidence="2" id="KW-1185">Reference proteome</keyword>
<dbReference type="AlphaFoldDB" id="A0A9J5YDM9"/>
<accession>A0A9J5YDM9</accession>
<evidence type="ECO:0008006" key="3">
    <source>
        <dbReference type="Google" id="ProtNLM"/>
    </source>
</evidence>
<name>A0A9J5YDM9_SOLCO</name>